<accession>A0AAV2CHV4</accession>
<organism evidence="2 3">
    <name type="scientific">Linum trigynum</name>
    <dbReference type="NCBI Taxonomy" id="586398"/>
    <lineage>
        <taxon>Eukaryota</taxon>
        <taxon>Viridiplantae</taxon>
        <taxon>Streptophyta</taxon>
        <taxon>Embryophyta</taxon>
        <taxon>Tracheophyta</taxon>
        <taxon>Spermatophyta</taxon>
        <taxon>Magnoliopsida</taxon>
        <taxon>eudicotyledons</taxon>
        <taxon>Gunneridae</taxon>
        <taxon>Pentapetalae</taxon>
        <taxon>rosids</taxon>
        <taxon>fabids</taxon>
        <taxon>Malpighiales</taxon>
        <taxon>Linaceae</taxon>
        <taxon>Linum</taxon>
    </lineage>
</organism>
<keyword evidence="3" id="KW-1185">Reference proteome</keyword>
<dbReference type="EMBL" id="OZ034813">
    <property type="protein sequence ID" value="CAL1356140.1"/>
    <property type="molecule type" value="Genomic_DNA"/>
</dbReference>
<name>A0AAV2CHV4_9ROSI</name>
<evidence type="ECO:0000313" key="3">
    <source>
        <dbReference type="Proteomes" id="UP001497516"/>
    </source>
</evidence>
<protein>
    <submittedName>
        <fullName evidence="2">Uncharacterized protein</fullName>
    </submittedName>
</protein>
<sequence>MGFELHSGEYVRAYNHYVVHGGDGDDDDDEPRDEPMAQPQSSTPLVTLEHIWERMDDMYDYMRQMTTQMSTLQVSATEMRDEFRSFSRRYMHPTTSDYYHARTTNEENADE</sequence>
<dbReference type="AlphaFoldDB" id="A0AAV2CHV4"/>
<gene>
    <name evidence="2" type="ORF">LTRI10_LOCUS3857</name>
</gene>
<reference evidence="2 3" key="1">
    <citation type="submission" date="2024-04" db="EMBL/GenBank/DDBJ databases">
        <authorList>
            <person name="Fracassetti M."/>
        </authorList>
    </citation>
    <scope>NUCLEOTIDE SEQUENCE [LARGE SCALE GENOMIC DNA]</scope>
</reference>
<evidence type="ECO:0000256" key="1">
    <source>
        <dbReference type="SAM" id="MobiDB-lite"/>
    </source>
</evidence>
<proteinExistence type="predicted"/>
<evidence type="ECO:0000313" key="2">
    <source>
        <dbReference type="EMBL" id="CAL1356140.1"/>
    </source>
</evidence>
<dbReference type="Proteomes" id="UP001497516">
    <property type="component" value="Chromosome 1"/>
</dbReference>
<feature type="region of interest" description="Disordered" evidence="1">
    <location>
        <begin position="17"/>
        <end position="44"/>
    </location>
</feature>